<evidence type="ECO:0000313" key="2">
    <source>
        <dbReference type="Proteomes" id="UP001143856"/>
    </source>
</evidence>
<dbReference type="EMBL" id="JAPDGR010002810">
    <property type="protein sequence ID" value="KAJ2974113.1"/>
    <property type="molecule type" value="Genomic_DNA"/>
</dbReference>
<name>A0ACC1N553_9PEZI</name>
<accession>A0ACC1N553</accession>
<dbReference type="Proteomes" id="UP001143856">
    <property type="component" value="Unassembled WGS sequence"/>
</dbReference>
<sequence>MPPKRPSRRQGFRRDAIKRPRSNADASTKKDDSARLKNTPGRELYSPNINSSEFSDLTEDGDEELADPPKSTSIEGKTPRQIRAARRAAERRFDDLTDSDEEPGESVKAGSQGPPEGVDLISKAGAKGQAVEEQLPSHAEAESENSPEKGPGLDLIGDDEVVEEEPAENIEAEAEESPEEVESDPNADAEGDDVQAAMAVANDEVESQEPTEETPLDPNVDAEEDDNEEPSANEEEEDQAT</sequence>
<comment type="caution">
    <text evidence="1">The sequence shown here is derived from an EMBL/GenBank/DDBJ whole genome shotgun (WGS) entry which is preliminary data.</text>
</comment>
<reference evidence="1" key="1">
    <citation type="submission" date="2022-10" db="EMBL/GenBank/DDBJ databases">
        <title>Genome Sequence of Xylaria curta.</title>
        <authorList>
            <person name="Buettner E."/>
        </authorList>
    </citation>
    <scope>NUCLEOTIDE SEQUENCE</scope>
    <source>
        <strain evidence="1">Babe10</strain>
    </source>
</reference>
<evidence type="ECO:0000313" key="1">
    <source>
        <dbReference type="EMBL" id="KAJ2974113.1"/>
    </source>
</evidence>
<organism evidence="1 2">
    <name type="scientific">Xylaria curta</name>
    <dbReference type="NCBI Taxonomy" id="42375"/>
    <lineage>
        <taxon>Eukaryota</taxon>
        <taxon>Fungi</taxon>
        <taxon>Dikarya</taxon>
        <taxon>Ascomycota</taxon>
        <taxon>Pezizomycotina</taxon>
        <taxon>Sordariomycetes</taxon>
        <taxon>Xylariomycetidae</taxon>
        <taxon>Xylariales</taxon>
        <taxon>Xylariaceae</taxon>
        <taxon>Xylaria</taxon>
    </lineage>
</organism>
<proteinExistence type="predicted"/>
<keyword evidence="2" id="KW-1185">Reference proteome</keyword>
<gene>
    <name evidence="1" type="ORF">NUW58_g8759</name>
</gene>
<protein>
    <submittedName>
        <fullName evidence="1">Uncharacterized protein</fullName>
    </submittedName>
</protein>